<evidence type="ECO:0000313" key="3">
    <source>
        <dbReference type="Proteomes" id="UP000182841"/>
    </source>
</evidence>
<dbReference type="RefSeq" id="WP_075000249.1">
    <property type="nucleotide sequence ID" value="NZ_FOGO01000004.1"/>
</dbReference>
<dbReference type="EMBL" id="FOGO01000004">
    <property type="protein sequence ID" value="SER83893.1"/>
    <property type="molecule type" value="Genomic_DNA"/>
</dbReference>
<dbReference type="AlphaFoldDB" id="A0A1H9SHN7"/>
<evidence type="ECO:0008006" key="4">
    <source>
        <dbReference type="Google" id="ProtNLM"/>
    </source>
</evidence>
<keyword evidence="1" id="KW-0812">Transmembrane</keyword>
<keyword evidence="1" id="KW-0472">Membrane</keyword>
<feature type="transmembrane region" description="Helical" evidence="1">
    <location>
        <begin position="27"/>
        <end position="48"/>
    </location>
</feature>
<reference evidence="3" key="1">
    <citation type="submission" date="2016-10" db="EMBL/GenBank/DDBJ databases">
        <authorList>
            <person name="Varghese N."/>
            <person name="Submissions S."/>
        </authorList>
    </citation>
    <scope>NUCLEOTIDE SEQUENCE [LARGE SCALE GENOMIC DNA]</scope>
    <source>
        <strain evidence="3">CGMCC 4.6825</strain>
    </source>
</reference>
<name>A0A1H9SHN7_9ACTN</name>
<evidence type="ECO:0000256" key="1">
    <source>
        <dbReference type="SAM" id="Phobius"/>
    </source>
</evidence>
<organism evidence="2 3">
    <name type="scientific">Streptomyces qinglanensis</name>
    <dbReference type="NCBI Taxonomy" id="943816"/>
    <lineage>
        <taxon>Bacteria</taxon>
        <taxon>Bacillati</taxon>
        <taxon>Actinomycetota</taxon>
        <taxon>Actinomycetes</taxon>
        <taxon>Kitasatosporales</taxon>
        <taxon>Streptomycetaceae</taxon>
        <taxon>Streptomyces</taxon>
    </lineage>
</organism>
<dbReference type="Proteomes" id="UP000182841">
    <property type="component" value="Unassembled WGS sequence"/>
</dbReference>
<proteinExistence type="predicted"/>
<feature type="transmembrane region" description="Helical" evidence="1">
    <location>
        <begin position="283"/>
        <end position="304"/>
    </location>
</feature>
<sequence>MTALRPARQNSRPPALQGARHRAATRALFGGAVMALALGIGTGAGPSLARTLGLAPSGTAARLVPAVLVSVVALALVRAAVRRDGHRIARLGFGGAAASLRALLIGVAVPGTAACLVLGLGTAAGLLRWSSPDPGALAWFLVTNTAVALLLEALPEETALRGYTWTSLRGSFSGPRSALGTTAVFLLVPGASTAVQAATARLLGAEGVHVGIVPEGEHPADYLILLTVFGLTLVAARTALPDAPLWTAIGTHLTVLTVNRIALQGDRRDAGWSTVHQAAAAPLLVPLYLSVATAAFVVLGRTAARLRRG</sequence>
<feature type="transmembrane region" description="Helical" evidence="1">
    <location>
        <begin position="102"/>
        <end position="124"/>
    </location>
</feature>
<keyword evidence="3" id="KW-1185">Reference proteome</keyword>
<accession>A0A1H9SHN7</accession>
<feature type="transmembrane region" description="Helical" evidence="1">
    <location>
        <begin position="219"/>
        <end position="236"/>
    </location>
</feature>
<feature type="transmembrane region" description="Helical" evidence="1">
    <location>
        <begin position="60"/>
        <end position="81"/>
    </location>
</feature>
<keyword evidence="1" id="KW-1133">Transmembrane helix</keyword>
<feature type="transmembrane region" description="Helical" evidence="1">
    <location>
        <begin position="136"/>
        <end position="155"/>
    </location>
</feature>
<dbReference type="OrthoDB" id="3698126at2"/>
<gene>
    <name evidence="2" type="ORF">SAMN05421870_104503</name>
</gene>
<evidence type="ECO:0000313" key="2">
    <source>
        <dbReference type="EMBL" id="SER83893.1"/>
    </source>
</evidence>
<protein>
    <recommendedName>
        <fullName evidence="4">CAAX protease self-immunity</fullName>
    </recommendedName>
</protein>